<comment type="caution">
    <text evidence="1">The sequence shown here is derived from an EMBL/GenBank/DDBJ whole genome shotgun (WGS) entry which is preliminary data.</text>
</comment>
<dbReference type="RefSeq" id="WP_203749543.1">
    <property type="nucleotide sequence ID" value="NZ_BONF01000027.1"/>
</dbReference>
<organism evidence="1 2">
    <name type="scientific">Catellatospora bangladeshensis</name>
    <dbReference type="NCBI Taxonomy" id="310355"/>
    <lineage>
        <taxon>Bacteria</taxon>
        <taxon>Bacillati</taxon>
        <taxon>Actinomycetota</taxon>
        <taxon>Actinomycetes</taxon>
        <taxon>Micromonosporales</taxon>
        <taxon>Micromonosporaceae</taxon>
        <taxon>Catellatospora</taxon>
    </lineage>
</organism>
<dbReference type="AlphaFoldDB" id="A0A8J3JID1"/>
<protein>
    <submittedName>
        <fullName evidence="1">Uncharacterized protein</fullName>
    </submittedName>
</protein>
<reference evidence="1 2" key="1">
    <citation type="submission" date="2021-01" db="EMBL/GenBank/DDBJ databases">
        <title>Whole genome shotgun sequence of Catellatospora bangladeshensis NBRC 107357.</title>
        <authorList>
            <person name="Komaki H."/>
            <person name="Tamura T."/>
        </authorList>
    </citation>
    <scope>NUCLEOTIDE SEQUENCE [LARGE SCALE GENOMIC DNA]</scope>
    <source>
        <strain evidence="1 2">NBRC 107357</strain>
    </source>
</reference>
<keyword evidence="2" id="KW-1185">Reference proteome</keyword>
<evidence type="ECO:0000313" key="1">
    <source>
        <dbReference type="EMBL" id="GIF83144.1"/>
    </source>
</evidence>
<accession>A0A8J3JID1</accession>
<sequence>MNHWAAQELELLRHCWPSLDHHAGTGWCRIPDFAIPAGWNKQAAEIAFQIPDNLPGQEPYAFLVRDGLLLANNSTPSNYSPNVTTPPWGGNWGQFSWNLDPWAPGPKPGTGSSMVDFVRSITGRLRELS</sequence>
<name>A0A8J3JID1_9ACTN</name>
<dbReference type="EMBL" id="BONF01000027">
    <property type="protein sequence ID" value="GIF83144.1"/>
    <property type="molecule type" value="Genomic_DNA"/>
</dbReference>
<proteinExistence type="predicted"/>
<evidence type="ECO:0000313" key="2">
    <source>
        <dbReference type="Proteomes" id="UP000601223"/>
    </source>
</evidence>
<dbReference type="Proteomes" id="UP000601223">
    <property type="component" value="Unassembled WGS sequence"/>
</dbReference>
<gene>
    <name evidence="1" type="ORF">Cba03nite_44930</name>
</gene>